<keyword evidence="2" id="KW-0808">Transferase</keyword>
<dbReference type="PANTHER" id="PTHR47183:SF1">
    <property type="entry name" value="GLUCOSE-1-PHOSPHATE CYTIDYLYLTRANSFERASE"/>
    <property type="match status" value="1"/>
</dbReference>
<dbReference type="RefSeq" id="WP_089904456.1">
    <property type="nucleotide sequence ID" value="NZ_FOCI01000019.1"/>
</dbReference>
<dbReference type="NCBIfam" id="TIGR02623">
    <property type="entry name" value="G1P_cyt_trans"/>
    <property type="match status" value="1"/>
</dbReference>
<keyword evidence="2" id="KW-0548">Nucleotidyltransferase</keyword>
<sequence>MKAVILAGGYGTRISEETGVVPKPLIEIGGRPILWHIMKIYASHGISDFVVCCGYKGSLIKDYFLNYAHRNSDFTIDLSTNSIEVARPASEPWRVTLVDTGLQSMTGGRIKRIAPHIGDATFCLTYGDGVSDIDIGKLIAFHRQQGVAATVTAVKQPGRFGTLDLSGDASRVNGFREKSVLDGQTINGGFFVLEPSVFDLIDGDATTWEEEPLKHLAATGQLSVYRHDGFWQNMDTLRDKQVLQDMWDGGAAPWHVWT</sequence>
<dbReference type="InterPro" id="IPR013446">
    <property type="entry name" value="G1P_cyt_trans-like"/>
</dbReference>
<dbReference type="GO" id="GO:0047343">
    <property type="term" value="F:glucose-1-phosphate cytidylyltransferase activity"/>
    <property type="evidence" value="ECO:0007669"/>
    <property type="project" value="InterPro"/>
</dbReference>
<dbReference type="AlphaFoldDB" id="A0A1H8H3W5"/>
<feature type="domain" description="Nucleotidyl transferase" evidence="1">
    <location>
        <begin position="2"/>
        <end position="206"/>
    </location>
</feature>
<dbReference type="SUPFAM" id="SSF53448">
    <property type="entry name" value="Nucleotide-diphospho-sugar transferases"/>
    <property type="match status" value="1"/>
</dbReference>
<dbReference type="EMBL" id="FOCI01000019">
    <property type="protein sequence ID" value="SEN50815.1"/>
    <property type="molecule type" value="Genomic_DNA"/>
</dbReference>
<dbReference type="InterPro" id="IPR029044">
    <property type="entry name" value="Nucleotide-diphossugar_trans"/>
</dbReference>
<gene>
    <name evidence="2" type="ORF">SAMN04488003_11923</name>
</gene>
<accession>A0A1H8H3W5</accession>
<dbReference type="InterPro" id="IPR046981">
    <property type="entry name" value="G1P_cyt_trans"/>
</dbReference>
<evidence type="ECO:0000259" key="1">
    <source>
        <dbReference type="Pfam" id="PF00483"/>
    </source>
</evidence>
<dbReference type="CDD" id="cd02524">
    <property type="entry name" value="G1P_cytidylyltransferase"/>
    <property type="match status" value="1"/>
</dbReference>
<dbReference type="PANTHER" id="PTHR47183">
    <property type="entry name" value="GLUCOSE-1-PHOSPHATE CYTIDYLYLTRANSFERASE-RELATED"/>
    <property type="match status" value="1"/>
</dbReference>
<dbReference type="Pfam" id="PF00483">
    <property type="entry name" value="NTP_transferase"/>
    <property type="match status" value="1"/>
</dbReference>
<dbReference type="STRING" id="245187.SAMN04488003_11923"/>
<organism evidence="2 3">
    <name type="scientific">Loktanella fryxellensis</name>
    <dbReference type="NCBI Taxonomy" id="245187"/>
    <lineage>
        <taxon>Bacteria</taxon>
        <taxon>Pseudomonadati</taxon>
        <taxon>Pseudomonadota</taxon>
        <taxon>Alphaproteobacteria</taxon>
        <taxon>Rhodobacterales</taxon>
        <taxon>Roseobacteraceae</taxon>
        <taxon>Loktanella</taxon>
    </lineage>
</organism>
<dbReference type="InterPro" id="IPR005835">
    <property type="entry name" value="NTP_transferase_dom"/>
</dbReference>
<dbReference type="Proteomes" id="UP000199585">
    <property type="component" value="Unassembled WGS sequence"/>
</dbReference>
<keyword evidence="3" id="KW-1185">Reference proteome</keyword>
<name>A0A1H8H3W5_9RHOB</name>
<reference evidence="2 3" key="1">
    <citation type="submission" date="2016-10" db="EMBL/GenBank/DDBJ databases">
        <authorList>
            <person name="de Groot N.N."/>
        </authorList>
    </citation>
    <scope>NUCLEOTIDE SEQUENCE [LARGE SCALE GENOMIC DNA]</scope>
    <source>
        <strain evidence="2 3">DSM 16213</strain>
    </source>
</reference>
<dbReference type="OrthoDB" id="9814110at2"/>
<dbReference type="Gene3D" id="3.90.550.10">
    <property type="entry name" value="Spore Coat Polysaccharide Biosynthesis Protein SpsA, Chain A"/>
    <property type="match status" value="1"/>
</dbReference>
<dbReference type="GO" id="GO:0009243">
    <property type="term" value="P:O antigen biosynthetic process"/>
    <property type="evidence" value="ECO:0007669"/>
    <property type="project" value="InterPro"/>
</dbReference>
<evidence type="ECO:0000313" key="3">
    <source>
        <dbReference type="Proteomes" id="UP000199585"/>
    </source>
</evidence>
<protein>
    <submittedName>
        <fullName evidence="2">Glucose-1-phosphate cytidylyltransferase</fullName>
    </submittedName>
</protein>
<evidence type="ECO:0000313" key="2">
    <source>
        <dbReference type="EMBL" id="SEN50815.1"/>
    </source>
</evidence>
<proteinExistence type="predicted"/>